<keyword evidence="2" id="KW-0805">Transcription regulation</keyword>
<dbReference type="InterPro" id="IPR005119">
    <property type="entry name" value="LysR_subst-bd"/>
</dbReference>
<evidence type="ECO:0000313" key="6">
    <source>
        <dbReference type="EMBL" id="MCJ0974081.1"/>
    </source>
</evidence>
<gene>
    <name evidence="6" type="ORF">MST27_11945</name>
</gene>
<name>A0A9X1W2M7_9GAMM</name>
<evidence type="ECO:0000259" key="5">
    <source>
        <dbReference type="PROSITE" id="PS50931"/>
    </source>
</evidence>
<comment type="caution">
    <text evidence="6">The sequence shown here is derived from an EMBL/GenBank/DDBJ whole genome shotgun (WGS) entry which is preliminary data.</text>
</comment>
<dbReference type="Proteomes" id="UP001139682">
    <property type="component" value="Unassembled WGS sequence"/>
</dbReference>
<feature type="domain" description="HTH lysR-type" evidence="5">
    <location>
        <begin position="1"/>
        <end position="58"/>
    </location>
</feature>
<proteinExistence type="inferred from homology"/>
<dbReference type="GO" id="GO:0010628">
    <property type="term" value="P:positive regulation of gene expression"/>
    <property type="evidence" value="ECO:0007669"/>
    <property type="project" value="TreeGrafter"/>
</dbReference>
<evidence type="ECO:0000256" key="3">
    <source>
        <dbReference type="ARBA" id="ARBA00023125"/>
    </source>
</evidence>
<sequence length="306" mass="33538">MNFKQVEAFRAVMLSGSMTAAAEALHTSQPNISRLIAQLERLNGFALFERIGSRLVPTDEGTAFFNEVDRAFIGLRNLEHSARHIRQLGTGRIRIGAVPSLSLSVLPRAIQHFREDHEQVAISLHTSDSTTVARWVASQFCDFGLVSFIGEETPGVRARLIGDLPAVCIFPKGHRLAALERVGIDDLAGEEFVSLAHDDGTRRRIDRLFLQHGDCRKHSLEAPYAAIICAMVGTGLGVSIVSPLVAQGYLHAGIEVRPFAADFSFTSYLLYADHRPQNNLGSRFATLLQAMFLGERMEAGTAEQVG</sequence>
<dbReference type="Gene3D" id="3.40.190.10">
    <property type="entry name" value="Periplasmic binding protein-like II"/>
    <property type="match status" value="2"/>
</dbReference>
<dbReference type="InterPro" id="IPR000847">
    <property type="entry name" value="LysR_HTH_N"/>
</dbReference>
<dbReference type="PRINTS" id="PR00039">
    <property type="entry name" value="HTHLYSR"/>
</dbReference>
<accession>A0A9X1W2M7</accession>
<dbReference type="PANTHER" id="PTHR30427:SF1">
    <property type="entry name" value="TRANSCRIPTIONAL ACTIVATOR PROTEIN LYSR"/>
    <property type="match status" value="1"/>
</dbReference>
<dbReference type="GO" id="GO:0043565">
    <property type="term" value="F:sequence-specific DNA binding"/>
    <property type="evidence" value="ECO:0007669"/>
    <property type="project" value="TreeGrafter"/>
</dbReference>
<dbReference type="Pfam" id="PF00126">
    <property type="entry name" value="HTH_1"/>
    <property type="match status" value="1"/>
</dbReference>
<keyword evidence="3" id="KW-0238">DNA-binding</keyword>
<evidence type="ECO:0000313" key="7">
    <source>
        <dbReference type="Proteomes" id="UP001139682"/>
    </source>
</evidence>
<evidence type="ECO:0000256" key="1">
    <source>
        <dbReference type="ARBA" id="ARBA00009437"/>
    </source>
</evidence>
<dbReference type="Pfam" id="PF03466">
    <property type="entry name" value="LysR_substrate"/>
    <property type="match status" value="1"/>
</dbReference>
<dbReference type="InterPro" id="IPR036390">
    <property type="entry name" value="WH_DNA-bd_sf"/>
</dbReference>
<dbReference type="SUPFAM" id="SSF53850">
    <property type="entry name" value="Periplasmic binding protein-like II"/>
    <property type="match status" value="1"/>
</dbReference>
<dbReference type="RefSeq" id="WP_243606166.1">
    <property type="nucleotide sequence ID" value="NZ_JALGRD010000006.1"/>
</dbReference>
<dbReference type="GO" id="GO:0003700">
    <property type="term" value="F:DNA-binding transcription factor activity"/>
    <property type="evidence" value="ECO:0007669"/>
    <property type="project" value="InterPro"/>
</dbReference>
<dbReference type="PANTHER" id="PTHR30427">
    <property type="entry name" value="TRANSCRIPTIONAL ACTIVATOR PROTEIN LYSR"/>
    <property type="match status" value="1"/>
</dbReference>
<dbReference type="SUPFAM" id="SSF46785">
    <property type="entry name" value="Winged helix' DNA-binding domain"/>
    <property type="match status" value="1"/>
</dbReference>
<reference evidence="6" key="1">
    <citation type="submission" date="2022-03" db="EMBL/GenBank/DDBJ databases">
        <title>Pseudomonas marianensis sp. nov., a marine bacterium isolated from deep-sea sediments of the Mariana Trench.</title>
        <authorList>
            <person name="Wei Y."/>
        </authorList>
    </citation>
    <scope>NUCLEOTIDE SEQUENCE</scope>
    <source>
        <strain evidence="6">PS1</strain>
    </source>
</reference>
<dbReference type="AlphaFoldDB" id="A0A9X1W2M7"/>
<dbReference type="InterPro" id="IPR036388">
    <property type="entry name" value="WH-like_DNA-bd_sf"/>
</dbReference>
<comment type="similarity">
    <text evidence="1">Belongs to the LysR transcriptional regulatory family.</text>
</comment>
<keyword evidence="4" id="KW-0804">Transcription</keyword>
<evidence type="ECO:0000256" key="2">
    <source>
        <dbReference type="ARBA" id="ARBA00023015"/>
    </source>
</evidence>
<keyword evidence="7" id="KW-1185">Reference proteome</keyword>
<protein>
    <submittedName>
        <fullName evidence="6">LysR substrate-binding domain-containing protein</fullName>
    </submittedName>
</protein>
<organism evidence="6 7">
    <name type="scientific">Stutzerimonas marianensis</name>
    <dbReference type="NCBI Taxonomy" id="2929513"/>
    <lineage>
        <taxon>Bacteria</taxon>
        <taxon>Pseudomonadati</taxon>
        <taxon>Pseudomonadota</taxon>
        <taxon>Gammaproteobacteria</taxon>
        <taxon>Pseudomonadales</taxon>
        <taxon>Pseudomonadaceae</taxon>
        <taxon>Stutzerimonas</taxon>
    </lineage>
</organism>
<evidence type="ECO:0000256" key="4">
    <source>
        <dbReference type="ARBA" id="ARBA00023163"/>
    </source>
</evidence>
<dbReference type="EMBL" id="JALGRD010000006">
    <property type="protein sequence ID" value="MCJ0974081.1"/>
    <property type="molecule type" value="Genomic_DNA"/>
</dbReference>
<dbReference type="PROSITE" id="PS50931">
    <property type="entry name" value="HTH_LYSR"/>
    <property type="match status" value="1"/>
</dbReference>
<dbReference type="Gene3D" id="1.10.10.10">
    <property type="entry name" value="Winged helix-like DNA-binding domain superfamily/Winged helix DNA-binding domain"/>
    <property type="match status" value="1"/>
</dbReference>